<evidence type="ECO:0000313" key="1">
    <source>
        <dbReference type="EMBL" id="SQD92486.1"/>
    </source>
</evidence>
<protein>
    <submittedName>
        <fullName evidence="1">Uncharacterized protein</fullName>
    </submittedName>
</protein>
<sequence>MVYDKGLKLPCTEGELKERGIQVL</sequence>
<evidence type="ECO:0000313" key="2">
    <source>
        <dbReference type="Proteomes" id="UP000249818"/>
    </source>
</evidence>
<dbReference type="Proteomes" id="UP000249818">
    <property type="component" value="Chromosome BARAN1"/>
</dbReference>
<organism evidence="1 2">
    <name type="scientific">Candidatus Bipolaricaulis anaerobius</name>
    <dbReference type="NCBI Taxonomy" id="2026885"/>
    <lineage>
        <taxon>Bacteria</taxon>
        <taxon>Candidatus Bipolaricaulota</taxon>
        <taxon>Candidatus Bipolaricaulia</taxon>
        <taxon>Candidatus Bipolaricaulales</taxon>
        <taxon>Candidatus Bipolaricaulaceae</taxon>
        <taxon>Candidatus Bipolaricaulis</taxon>
    </lineage>
</organism>
<dbReference type="AlphaFoldDB" id="A0A2X3KY91"/>
<keyword evidence="2" id="KW-1185">Reference proteome</keyword>
<dbReference type="KEGG" id="bana:BARAN1_0462"/>
<accession>A0A2X3KY91</accession>
<dbReference type="EMBL" id="LS483254">
    <property type="protein sequence ID" value="SQD92486.1"/>
    <property type="molecule type" value="Genomic_DNA"/>
</dbReference>
<proteinExistence type="predicted"/>
<name>A0A2X3KY91_9BACT</name>
<gene>
    <name evidence="1" type="ORF">BARAN1_0462</name>
</gene>
<reference evidence="2" key="1">
    <citation type="submission" date="2018-05" db="EMBL/GenBank/DDBJ databases">
        <authorList>
            <person name="Hao L."/>
        </authorList>
    </citation>
    <scope>NUCLEOTIDE SEQUENCE [LARGE SCALE GENOMIC DNA]</scope>
</reference>